<feature type="domain" description="Periplasmic binding protein" evidence="4">
    <location>
        <begin position="140"/>
        <end position="348"/>
    </location>
</feature>
<dbReference type="PANTHER" id="PTHR46847">
    <property type="entry name" value="D-ALLOSE-BINDING PERIPLASMIC PROTEIN-RELATED"/>
    <property type="match status" value="1"/>
</dbReference>
<gene>
    <name evidence="5" type="ordered locus">Sinac_2683</name>
</gene>
<organism evidence="5 6">
    <name type="scientific">Singulisphaera acidiphila (strain ATCC BAA-1392 / DSM 18658 / VKM B-2454 / MOB10)</name>
    <dbReference type="NCBI Taxonomy" id="886293"/>
    <lineage>
        <taxon>Bacteria</taxon>
        <taxon>Pseudomonadati</taxon>
        <taxon>Planctomycetota</taxon>
        <taxon>Planctomycetia</taxon>
        <taxon>Isosphaerales</taxon>
        <taxon>Isosphaeraceae</taxon>
        <taxon>Singulisphaera</taxon>
    </lineage>
</organism>
<dbReference type="InterPro" id="IPR025997">
    <property type="entry name" value="SBP_2_dom"/>
</dbReference>
<keyword evidence="5" id="KW-0813">Transport</keyword>
<proteinExistence type="inferred from homology"/>
<keyword evidence="6" id="KW-1185">Reference proteome</keyword>
<dbReference type="OrthoDB" id="250606at2"/>
<dbReference type="PANTHER" id="PTHR46847:SF1">
    <property type="entry name" value="D-ALLOSE-BINDING PERIPLASMIC PROTEIN-RELATED"/>
    <property type="match status" value="1"/>
</dbReference>
<dbReference type="EMBL" id="CP003364">
    <property type="protein sequence ID" value="AGA26984.1"/>
    <property type="molecule type" value="Genomic_DNA"/>
</dbReference>
<dbReference type="Proteomes" id="UP000010798">
    <property type="component" value="Chromosome"/>
</dbReference>
<dbReference type="InterPro" id="IPR028082">
    <property type="entry name" value="Peripla_BP_I"/>
</dbReference>
<evidence type="ECO:0000313" key="6">
    <source>
        <dbReference type="Proteomes" id="UP000010798"/>
    </source>
</evidence>
<dbReference type="STRING" id="886293.Sinac_2683"/>
<dbReference type="Gene3D" id="3.40.50.2300">
    <property type="match status" value="3"/>
</dbReference>
<dbReference type="SUPFAM" id="SSF53822">
    <property type="entry name" value="Periplasmic binding protein-like I"/>
    <property type="match status" value="2"/>
</dbReference>
<reference evidence="5 6" key="1">
    <citation type="submission" date="2012-02" db="EMBL/GenBank/DDBJ databases">
        <title>Complete sequence of chromosome of Singulisphaera acidiphila DSM 18658.</title>
        <authorList>
            <consortium name="US DOE Joint Genome Institute (JGI-PGF)"/>
            <person name="Lucas S."/>
            <person name="Copeland A."/>
            <person name="Lapidus A."/>
            <person name="Glavina del Rio T."/>
            <person name="Dalin E."/>
            <person name="Tice H."/>
            <person name="Bruce D."/>
            <person name="Goodwin L."/>
            <person name="Pitluck S."/>
            <person name="Peters L."/>
            <person name="Ovchinnikova G."/>
            <person name="Chertkov O."/>
            <person name="Kyrpides N."/>
            <person name="Mavromatis K."/>
            <person name="Ivanova N."/>
            <person name="Brettin T."/>
            <person name="Detter J.C."/>
            <person name="Han C."/>
            <person name="Larimer F."/>
            <person name="Land M."/>
            <person name="Hauser L."/>
            <person name="Markowitz V."/>
            <person name="Cheng J.-F."/>
            <person name="Hugenholtz P."/>
            <person name="Woyke T."/>
            <person name="Wu D."/>
            <person name="Tindall B."/>
            <person name="Pomrenke H."/>
            <person name="Brambilla E."/>
            <person name="Klenk H.-P."/>
            <person name="Eisen J.A."/>
        </authorList>
    </citation>
    <scope>NUCLEOTIDE SEQUENCE [LARGE SCALE GENOMIC DNA]</scope>
    <source>
        <strain evidence="6">ATCC BAA-1392 / DSM 18658 / VKM B-2454 / MOB10</strain>
    </source>
</reference>
<keyword evidence="3" id="KW-0732">Signal</keyword>
<evidence type="ECO:0000256" key="3">
    <source>
        <dbReference type="ARBA" id="ARBA00022729"/>
    </source>
</evidence>
<evidence type="ECO:0000256" key="1">
    <source>
        <dbReference type="ARBA" id="ARBA00004196"/>
    </source>
</evidence>
<dbReference type="AlphaFoldDB" id="L0DC80"/>
<evidence type="ECO:0000259" key="4">
    <source>
        <dbReference type="Pfam" id="PF13407"/>
    </source>
</evidence>
<dbReference type="HOGENOM" id="CLU_785026_0_0_0"/>
<evidence type="ECO:0000313" key="5">
    <source>
        <dbReference type="EMBL" id="AGA26984.1"/>
    </source>
</evidence>
<evidence type="ECO:0000256" key="2">
    <source>
        <dbReference type="ARBA" id="ARBA00007639"/>
    </source>
</evidence>
<dbReference type="GO" id="GO:0030313">
    <property type="term" value="C:cell envelope"/>
    <property type="evidence" value="ECO:0007669"/>
    <property type="project" value="UniProtKB-SubCell"/>
</dbReference>
<comment type="similarity">
    <text evidence="2">Belongs to the bacterial solute-binding protein 2 family.</text>
</comment>
<keyword evidence="5" id="KW-0762">Sugar transport</keyword>
<protein>
    <submittedName>
        <fullName evidence="5">ABC-type sugar transport system, periplasmic component</fullName>
    </submittedName>
</protein>
<dbReference type="eggNOG" id="COG1879">
    <property type="taxonomic scope" value="Bacteria"/>
</dbReference>
<dbReference type="RefSeq" id="WP_015246136.1">
    <property type="nucleotide sequence ID" value="NC_019892.1"/>
</dbReference>
<name>L0DC80_SINAD</name>
<dbReference type="Pfam" id="PF13407">
    <property type="entry name" value="Peripla_BP_4"/>
    <property type="match status" value="1"/>
</dbReference>
<accession>L0DC80</accession>
<sequence>MTRPRFEWSLLGLLLALPHGGCGGAGGEGHAIQGPDRGAAKRVYFVGFDASAPLVNALKQDKLQGIVVQNPYLMGQLGVKTLVQHLEKQPVETQVSTGETMVTPDNMEEAAIAPLLRPAKAENRAEGSLSGTKTKKWRVMVIPKGTTHEFWMTIHAGALKGAADLGNVEVIWQGPQKEDDRLQQIQLVQSAVAAGVDGIVLAPLDAKALVKPVEDAVAKGIPVVIIDSGLESKKIVSYVATDNYHGGVLAAKRLGELLKGEGKIILLRYAVGSESTEQRERGFTDTMKSEFPKIQYLSDTEYAGATSDTAQQKSQSLVTRYRGQVDGVFCCNESSTFGMLRALEGAGMLASRP</sequence>
<dbReference type="KEGG" id="saci:Sinac_2683"/>
<comment type="subcellular location">
    <subcellularLocation>
        <location evidence="1">Cell envelope</location>
    </subcellularLocation>
</comment>
<dbReference type="GO" id="GO:0030246">
    <property type="term" value="F:carbohydrate binding"/>
    <property type="evidence" value="ECO:0007669"/>
    <property type="project" value="UniProtKB-ARBA"/>
</dbReference>